<dbReference type="PROSITE" id="PS50928">
    <property type="entry name" value="ABC_TM1"/>
    <property type="match status" value="1"/>
</dbReference>
<feature type="transmembrane region" description="Helical" evidence="7">
    <location>
        <begin position="129"/>
        <end position="150"/>
    </location>
</feature>
<evidence type="ECO:0000256" key="3">
    <source>
        <dbReference type="ARBA" id="ARBA00022475"/>
    </source>
</evidence>
<feature type="region of interest" description="Disordered" evidence="8">
    <location>
        <begin position="333"/>
        <end position="354"/>
    </location>
</feature>
<feature type="transmembrane region" description="Helical" evidence="7">
    <location>
        <begin position="60"/>
        <end position="88"/>
    </location>
</feature>
<evidence type="ECO:0000256" key="6">
    <source>
        <dbReference type="ARBA" id="ARBA00023136"/>
    </source>
</evidence>
<protein>
    <submittedName>
        <fullName evidence="10">Phosphate/phosphonate ABC transporter permease</fullName>
    </submittedName>
</protein>
<dbReference type="GO" id="GO:0055085">
    <property type="term" value="P:transmembrane transport"/>
    <property type="evidence" value="ECO:0007669"/>
    <property type="project" value="InterPro"/>
</dbReference>
<dbReference type="PANTHER" id="PTHR30043">
    <property type="entry name" value="PHOSPHONATES TRANSPORT SYSTEM PERMEASE PROTEIN"/>
    <property type="match status" value="1"/>
</dbReference>
<keyword evidence="11" id="KW-1185">Reference proteome</keyword>
<feature type="transmembrane region" description="Helical" evidence="7">
    <location>
        <begin position="195"/>
        <end position="215"/>
    </location>
</feature>
<evidence type="ECO:0000256" key="4">
    <source>
        <dbReference type="ARBA" id="ARBA00022692"/>
    </source>
</evidence>
<keyword evidence="6 7" id="KW-0472">Membrane</keyword>
<sequence length="354" mass="37722">MWGLAIGAGAFALALTIYGLAYVGTRKQRTQAQQRSDAGHHQGGYTPDRLDMRPVKPVKFWYNMALIMIGVLFISSAAGTGMTLSALLEMPARIWDFGLQMVGGVAQVPDEQARGNWSSAFDAMLESVAIAWIGTIVGAIFSLPCGILAARNMTPLATYIPMRFILSVIRAVPEIVFAVAIFIPLLGVGPADRGGAMAGAFALGISSIGTLSKLISESIEGVDRGPLEASRAAGASHIQVIRWAVLPQVLPEVIAIWLYRFEVNIRASAILGALGAGGIGRLISPPNGLFGQRPYDWEAIGITLFVIIAITMLVDQTSGFVRHRVIHGKTVKQKKQKPGDLAAQEPDPPKSVAV</sequence>
<dbReference type="Pfam" id="PF00528">
    <property type="entry name" value="BPD_transp_1"/>
    <property type="match status" value="1"/>
</dbReference>
<comment type="subcellular location">
    <subcellularLocation>
        <location evidence="1 7">Cell membrane</location>
        <topology evidence="1 7">Multi-pass membrane protein</topology>
    </subcellularLocation>
</comment>
<organism evidence="10 11">
    <name type="scientific">Nesterenkonia salmonea</name>
    <dbReference type="NCBI Taxonomy" id="1804987"/>
    <lineage>
        <taxon>Bacteria</taxon>
        <taxon>Bacillati</taxon>
        <taxon>Actinomycetota</taxon>
        <taxon>Actinomycetes</taxon>
        <taxon>Micrococcales</taxon>
        <taxon>Micrococcaceae</taxon>
        <taxon>Nesterenkonia</taxon>
    </lineage>
</organism>
<reference evidence="10 11" key="1">
    <citation type="submission" date="2019-05" db="EMBL/GenBank/DDBJ databases">
        <title>Nesterenkonia sp. GY074 isolated from the Southern Atlantic Ocean.</title>
        <authorList>
            <person name="Zhang G."/>
        </authorList>
    </citation>
    <scope>NUCLEOTIDE SEQUENCE [LARGE SCALE GENOMIC DNA]</scope>
    <source>
        <strain evidence="10 11">GY074</strain>
    </source>
</reference>
<keyword evidence="3" id="KW-1003">Cell membrane</keyword>
<feature type="transmembrane region" description="Helical" evidence="7">
    <location>
        <begin position="171"/>
        <end position="189"/>
    </location>
</feature>
<evidence type="ECO:0000256" key="8">
    <source>
        <dbReference type="SAM" id="MobiDB-lite"/>
    </source>
</evidence>
<evidence type="ECO:0000313" key="11">
    <source>
        <dbReference type="Proteomes" id="UP000310458"/>
    </source>
</evidence>
<evidence type="ECO:0000256" key="5">
    <source>
        <dbReference type="ARBA" id="ARBA00022989"/>
    </source>
</evidence>
<dbReference type="Gene3D" id="1.10.3720.10">
    <property type="entry name" value="MetI-like"/>
    <property type="match status" value="1"/>
</dbReference>
<evidence type="ECO:0000256" key="1">
    <source>
        <dbReference type="ARBA" id="ARBA00004651"/>
    </source>
</evidence>
<dbReference type="EMBL" id="VAVZ01000004">
    <property type="protein sequence ID" value="TLP99780.1"/>
    <property type="molecule type" value="Genomic_DNA"/>
</dbReference>
<evidence type="ECO:0000259" key="9">
    <source>
        <dbReference type="PROSITE" id="PS50928"/>
    </source>
</evidence>
<evidence type="ECO:0000256" key="2">
    <source>
        <dbReference type="ARBA" id="ARBA00022448"/>
    </source>
</evidence>
<name>A0A5R9BIP1_9MICC</name>
<feature type="transmembrane region" description="Helical" evidence="7">
    <location>
        <begin position="6"/>
        <end position="25"/>
    </location>
</feature>
<comment type="caution">
    <text evidence="10">The sequence shown here is derived from an EMBL/GenBank/DDBJ whole genome shotgun (WGS) entry which is preliminary data.</text>
</comment>
<gene>
    <name evidence="10" type="ORF">FEF26_02400</name>
</gene>
<dbReference type="AlphaFoldDB" id="A0A5R9BIP1"/>
<dbReference type="InterPro" id="IPR035906">
    <property type="entry name" value="MetI-like_sf"/>
</dbReference>
<keyword evidence="2 7" id="KW-0813">Transport</keyword>
<dbReference type="GO" id="GO:0005886">
    <property type="term" value="C:plasma membrane"/>
    <property type="evidence" value="ECO:0007669"/>
    <property type="project" value="UniProtKB-SubCell"/>
</dbReference>
<keyword evidence="5 7" id="KW-1133">Transmembrane helix</keyword>
<feature type="domain" description="ABC transmembrane type-1" evidence="9">
    <location>
        <begin position="124"/>
        <end position="318"/>
    </location>
</feature>
<keyword evidence="4 7" id="KW-0812">Transmembrane</keyword>
<evidence type="ECO:0000313" key="10">
    <source>
        <dbReference type="EMBL" id="TLP99780.1"/>
    </source>
</evidence>
<feature type="transmembrane region" description="Helical" evidence="7">
    <location>
        <begin position="295"/>
        <end position="314"/>
    </location>
</feature>
<dbReference type="Proteomes" id="UP000310458">
    <property type="component" value="Unassembled WGS sequence"/>
</dbReference>
<accession>A0A5R9BIP1</accession>
<feature type="transmembrane region" description="Helical" evidence="7">
    <location>
        <begin position="265"/>
        <end position="283"/>
    </location>
</feature>
<feature type="region of interest" description="Disordered" evidence="8">
    <location>
        <begin position="31"/>
        <end position="50"/>
    </location>
</feature>
<dbReference type="OrthoDB" id="9808005at2"/>
<dbReference type="InterPro" id="IPR000515">
    <property type="entry name" value="MetI-like"/>
</dbReference>
<dbReference type="SUPFAM" id="SSF161098">
    <property type="entry name" value="MetI-like"/>
    <property type="match status" value="1"/>
</dbReference>
<evidence type="ECO:0000256" key="7">
    <source>
        <dbReference type="RuleBase" id="RU363032"/>
    </source>
</evidence>
<comment type="similarity">
    <text evidence="7">Belongs to the binding-protein-dependent transport system permease family.</text>
</comment>
<proteinExistence type="inferred from homology"/>
<dbReference type="PANTHER" id="PTHR30043:SF1">
    <property type="entry name" value="ABC TRANSPORT SYSTEM PERMEASE PROTEIN P69"/>
    <property type="match status" value="1"/>
</dbReference>
<dbReference type="CDD" id="cd06261">
    <property type="entry name" value="TM_PBP2"/>
    <property type="match status" value="1"/>
</dbReference>